<name>A0AAN9BWL9_9CAEN</name>
<gene>
    <name evidence="2" type="ORF">V1264_012119</name>
</gene>
<proteinExistence type="inferred from homology"/>
<dbReference type="Pfam" id="PF15092">
    <property type="entry name" value="UPF0728"/>
    <property type="match status" value="1"/>
</dbReference>
<reference evidence="2 3" key="1">
    <citation type="submission" date="2024-02" db="EMBL/GenBank/DDBJ databases">
        <title>Chromosome-scale genome assembly of the rough periwinkle Littorina saxatilis.</title>
        <authorList>
            <person name="De Jode A."/>
            <person name="Faria R."/>
            <person name="Formenti G."/>
            <person name="Sims Y."/>
            <person name="Smith T.P."/>
            <person name="Tracey A."/>
            <person name="Wood J.M.D."/>
            <person name="Zagrodzka Z.B."/>
            <person name="Johannesson K."/>
            <person name="Butlin R.K."/>
            <person name="Leder E.H."/>
        </authorList>
    </citation>
    <scope>NUCLEOTIDE SEQUENCE [LARGE SCALE GENOMIC DNA]</scope>
    <source>
        <strain evidence="2">Snail1</strain>
        <tissue evidence="2">Muscle</tissue>
    </source>
</reference>
<dbReference type="InterPro" id="IPR027885">
    <property type="entry name" value="UPF0728"/>
</dbReference>
<evidence type="ECO:0000256" key="1">
    <source>
        <dbReference type="ARBA" id="ARBA00009973"/>
    </source>
</evidence>
<dbReference type="EMBL" id="JBAMIC010000002">
    <property type="protein sequence ID" value="KAK7112708.1"/>
    <property type="molecule type" value="Genomic_DNA"/>
</dbReference>
<organism evidence="2 3">
    <name type="scientific">Littorina saxatilis</name>
    <dbReference type="NCBI Taxonomy" id="31220"/>
    <lineage>
        <taxon>Eukaryota</taxon>
        <taxon>Metazoa</taxon>
        <taxon>Spiralia</taxon>
        <taxon>Lophotrochozoa</taxon>
        <taxon>Mollusca</taxon>
        <taxon>Gastropoda</taxon>
        <taxon>Caenogastropoda</taxon>
        <taxon>Littorinimorpha</taxon>
        <taxon>Littorinoidea</taxon>
        <taxon>Littorinidae</taxon>
        <taxon>Littorina</taxon>
    </lineage>
</organism>
<evidence type="ECO:0000313" key="2">
    <source>
        <dbReference type="EMBL" id="KAK7112708.1"/>
    </source>
</evidence>
<dbReference type="AlphaFoldDB" id="A0AAN9BWL9"/>
<comment type="similarity">
    <text evidence="1">Belongs to the UPF0728 family.</text>
</comment>
<comment type="caution">
    <text evidence="2">The sequence shown here is derived from an EMBL/GenBank/DDBJ whole genome shotgun (WGS) entry which is preliminary data.</text>
</comment>
<dbReference type="Proteomes" id="UP001374579">
    <property type="component" value="Unassembled WGS sequence"/>
</dbReference>
<evidence type="ECO:0000313" key="3">
    <source>
        <dbReference type="Proteomes" id="UP001374579"/>
    </source>
</evidence>
<sequence>MPSNARVLIHYGPYEACGIVEHRIARLEGMQKVLHEAGHTTKLECIKDRNQVEIWVNGELVFKCDITELEYGGDGELDPLCTACAQAVKKAF</sequence>
<accession>A0AAN9BWL9</accession>
<dbReference type="PANTHER" id="PTHR28448">
    <property type="entry name" value="UPF0728 PROTEIN C10ORF53"/>
    <property type="match status" value="1"/>
</dbReference>
<protein>
    <submittedName>
        <fullName evidence="2">Uncharacterized protein</fullName>
    </submittedName>
</protein>
<keyword evidence="3" id="KW-1185">Reference proteome</keyword>
<dbReference type="PANTHER" id="PTHR28448:SF1">
    <property type="entry name" value="UPF0728 PROTEIN C10ORF53"/>
    <property type="match status" value="1"/>
</dbReference>